<proteinExistence type="predicted"/>
<keyword evidence="1" id="KW-0812">Transmembrane</keyword>
<protein>
    <submittedName>
        <fullName evidence="2">Uncharacterized protein</fullName>
    </submittedName>
</protein>
<dbReference type="Proteomes" id="UP000219621">
    <property type="component" value="Unassembled WGS sequence"/>
</dbReference>
<evidence type="ECO:0000313" key="3">
    <source>
        <dbReference type="Proteomes" id="UP000219621"/>
    </source>
</evidence>
<sequence>MEASLIWIVAISLAVAAGLALRWVAGRVAANAEGRRLHRERFRMHAERALDSGALTDRDLGLIALYAEIIDTADGRDFMIQAVERVLQNSREGIVPRPGHETCLDAYMTTYHVIRNLSHVGLLKGMILERKLLAVLDQDKDPADTRDYLGPIMARRHLTAS</sequence>
<keyword evidence="1" id="KW-1133">Transmembrane helix</keyword>
<keyword evidence="1" id="KW-0472">Membrane</keyword>
<gene>
    <name evidence="2" type="ORF">SAMN05421508_102557</name>
</gene>
<evidence type="ECO:0000256" key="1">
    <source>
        <dbReference type="SAM" id="Phobius"/>
    </source>
</evidence>
<dbReference type="EMBL" id="OCNJ01000002">
    <property type="protein sequence ID" value="SOD92681.1"/>
    <property type="molecule type" value="Genomic_DNA"/>
</dbReference>
<keyword evidence="3" id="KW-1185">Reference proteome</keyword>
<name>A0A286GB08_9PROT</name>
<organism evidence="2 3">
    <name type="scientific">Caenispirillum bisanense</name>
    <dbReference type="NCBI Taxonomy" id="414052"/>
    <lineage>
        <taxon>Bacteria</taxon>
        <taxon>Pseudomonadati</taxon>
        <taxon>Pseudomonadota</taxon>
        <taxon>Alphaproteobacteria</taxon>
        <taxon>Rhodospirillales</taxon>
        <taxon>Novispirillaceae</taxon>
        <taxon>Caenispirillum</taxon>
    </lineage>
</organism>
<reference evidence="3" key="1">
    <citation type="submission" date="2017-09" db="EMBL/GenBank/DDBJ databases">
        <authorList>
            <person name="Varghese N."/>
            <person name="Submissions S."/>
        </authorList>
    </citation>
    <scope>NUCLEOTIDE SEQUENCE [LARGE SCALE GENOMIC DNA]</scope>
    <source>
        <strain evidence="3">USBA 140</strain>
    </source>
</reference>
<dbReference type="AlphaFoldDB" id="A0A286GB08"/>
<feature type="transmembrane region" description="Helical" evidence="1">
    <location>
        <begin position="6"/>
        <end position="25"/>
    </location>
</feature>
<accession>A0A286GB08</accession>
<evidence type="ECO:0000313" key="2">
    <source>
        <dbReference type="EMBL" id="SOD92681.1"/>
    </source>
</evidence>